<organism evidence="1 2">
    <name type="scientific">Dubosiella newyorkensis</name>
    <dbReference type="NCBI Taxonomy" id="1862672"/>
    <lineage>
        <taxon>Bacteria</taxon>
        <taxon>Bacillati</taxon>
        <taxon>Bacillota</taxon>
        <taxon>Erysipelotrichia</taxon>
        <taxon>Erysipelotrichales</taxon>
        <taxon>Erysipelotrichaceae</taxon>
        <taxon>Dubosiella</taxon>
    </lineage>
</organism>
<dbReference type="RefSeq" id="WP_076340319.1">
    <property type="nucleotide sequence ID" value="NZ_CAMRDH010000036.1"/>
</dbReference>
<evidence type="ECO:0000313" key="2">
    <source>
        <dbReference type="Proteomes" id="UP000186705"/>
    </source>
</evidence>
<sequence length="231" mass="27560">MKKKKKILFVDTENIGIQIPETIKKRYTIYFYLHNRNILPKIYPACMNERVRLVDLSTNSSNVKNEMDLVLLAQLSICCAKYKKKRQYVILSKDKGYDRPIELLSQEYGVKIRREEKDLKEFLGKQKVRLALPEPAKEEVFKPWIDQDLFRKCKNYNEYRNRLGKKKRNEIRIDPIAYRGANNAWIEYDPYQKVWIPYVSSFALKAISPNKELAIVSNRLKEYIKNKERNC</sequence>
<dbReference type="GeneID" id="78274403"/>
<gene>
    <name evidence="1" type="ORF">BO225_00335</name>
</gene>
<reference evidence="1 2" key="1">
    <citation type="submission" date="2016-11" db="EMBL/GenBank/DDBJ databases">
        <title>Description of two novel members of the family Erysipelotrichaceae: Ileibacterium lipovorans gen. nov., sp. nov. and Dubosiella newyorkensis, gen. nov., sp. nov.</title>
        <authorList>
            <person name="Cox L.M."/>
            <person name="Sohn J."/>
            <person name="Tyrrell K.L."/>
            <person name="Citron D.M."/>
            <person name="Lawson P.A."/>
            <person name="Patel N.B."/>
            <person name="Iizumi T."/>
            <person name="Perez-Perez G.I."/>
            <person name="Goldstein E.J."/>
            <person name="Blaser M.J."/>
        </authorList>
    </citation>
    <scope>NUCLEOTIDE SEQUENCE [LARGE SCALE GENOMIC DNA]</scope>
    <source>
        <strain evidence="1 2">NYU-BL-A4</strain>
    </source>
</reference>
<evidence type="ECO:0000313" key="1">
    <source>
        <dbReference type="EMBL" id="OLU47917.1"/>
    </source>
</evidence>
<dbReference type="OrthoDB" id="3034604at2"/>
<proteinExistence type="predicted"/>
<evidence type="ECO:0008006" key="3">
    <source>
        <dbReference type="Google" id="ProtNLM"/>
    </source>
</evidence>
<name>A0A1U7NQK6_9FIRM</name>
<dbReference type="AlphaFoldDB" id="A0A1U7NQK6"/>
<accession>A0A1U7NQK6</accession>
<dbReference type="Proteomes" id="UP000186705">
    <property type="component" value="Unassembled WGS sequence"/>
</dbReference>
<dbReference type="EMBL" id="MPKA01000021">
    <property type="protein sequence ID" value="OLU47917.1"/>
    <property type="molecule type" value="Genomic_DNA"/>
</dbReference>
<protein>
    <recommendedName>
        <fullName evidence="3">PIN-like domain-containing protein</fullName>
    </recommendedName>
</protein>
<comment type="caution">
    <text evidence="1">The sequence shown here is derived from an EMBL/GenBank/DDBJ whole genome shotgun (WGS) entry which is preliminary data.</text>
</comment>
<dbReference type="STRING" id="1862672.BO225_00335"/>
<keyword evidence="2" id="KW-1185">Reference proteome</keyword>